<dbReference type="PROSITE" id="PS50893">
    <property type="entry name" value="ABC_TRANSPORTER_2"/>
    <property type="match status" value="1"/>
</dbReference>
<comment type="caution">
    <text evidence="6">The sequence shown here is derived from an EMBL/GenBank/DDBJ whole genome shotgun (WGS) entry which is preliminary data.</text>
</comment>
<sequence length="294" mass="33246">MTLEVKQLSKSFGETNAVNQLSLNLPTGRVLGLLGRNGAGKTTTIKMLLGLLTPTSGEMTWNGTTFHSSKVKIGYLPEERGLYTKSKVVDQLRYFGKLEGMSQKEVDEAITYWLERLEIPHYRHKKAGELSKGNQQKIQLIVTLLHNPELIILDEPFSGLDPVNAELMASIITEEINKGKTIVLSSHRMDQVEAFCEYVCILKNGDVVAEGNLNKLKEEYGYRNLIVEDTEPIKSVLNTNQIDFERKQQGIYVKVKTEEEAFTILNLIKSETGSIRKFQLLEPTLNDIFIERAR</sequence>
<evidence type="ECO:0000256" key="1">
    <source>
        <dbReference type="ARBA" id="ARBA00005417"/>
    </source>
</evidence>
<evidence type="ECO:0000259" key="5">
    <source>
        <dbReference type="PROSITE" id="PS50893"/>
    </source>
</evidence>
<dbReference type="PANTHER" id="PTHR42711">
    <property type="entry name" value="ABC TRANSPORTER ATP-BINDING PROTEIN"/>
    <property type="match status" value="1"/>
</dbReference>
<dbReference type="InterPro" id="IPR050763">
    <property type="entry name" value="ABC_transporter_ATP-binding"/>
</dbReference>
<keyword evidence="3" id="KW-0547">Nucleotide-binding</keyword>
<evidence type="ECO:0000256" key="4">
    <source>
        <dbReference type="ARBA" id="ARBA00022840"/>
    </source>
</evidence>
<accession>A0A8J3ADV4</accession>
<dbReference type="Proteomes" id="UP000626244">
    <property type="component" value="Unassembled WGS sequence"/>
</dbReference>
<name>A0A8J3ADV4_9BACI</name>
<dbReference type="InterPro" id="IPR025302">
    <property type="entry name" value="DrrA1/2-like_C"/>
</dbReference>
<dbReference type="RefSeq" id="WP_088003567.1">
    <property type="nucleotide sequence ID" value="NZ_BMHB01000001.1"/>
</dbReference>
<dbReference type="SMART" id="SM00382">
    <property type="entry name" value="AAA"/>
    <property type="match status" value="1"/>
</dbReference>
<protein>
    <submittedName>
        <fullName evidence="6">ABC transporter ATP-binding protein</fullName>
    </submittedName>
</protein>
<keyword evidence="4 6" id="KW-0067">ATP-binding</keyword>
<dbReference type="AlphaFoldDB" id="A0A8J3ADV4"/>
<dbReference type="PANTHER" id="PTHR42711:SF5">
    <property type="entry name" value="ABC TRANSPORTER ATP-BINDING PROTEIN NATA"/>
    <property type="match status" value="1"/>
</dbReference>
<organism evidence="6 7">
    <name type="scientific">Gottfriedia solisilvae</name>
    <dbReference type="NCBI Taxonomy" id="1516104"/>
    <lineage>
        <taxon>Bacteria</taxon>
        <taxon>Bacillati</taxon>
        <taxon>Bacillota</taxon>
        <taxon>Bacilli</taxon>
        <taxon>Bacillales</taxon>
        <taxon>Bacillaceae</taxon>
        <taxon>Gottfriedia</taxon>
    </lineage>
</organism>
<dbReference type="SUPFAM" id="SSF52540">
    <property type="entry name" value="P-loop containing nucleoside triphosphate hydrolases"/>
    <property type="match status" value="1"/>
</dbReference>
<dbReference type="InterPro" id="IPR003593">
    <property type="entry name" value="AAA+_ATPase"/>
</dbReference>
<reference evidence="7" key="1">
    <citation type="journal article" date="2019" name="Int. J. Syst. Evol. Microbiol.">
        <title>The Global Catalogue of Microorganisms (GCM) 10K type strain sequencing project: providing services to taxonomists for standard genome sequencing and annotation.</title>
        <authorList>
            <consortium name="The Broad Institute Genomics Platform"/>
            <consortium name="The Broad Institute Genome Sequencing Center for Infectious Disease"/>
            <person name="Wu L."/>
            <person name="Ma J."/>
        </authorList>
    </citation>
    <scope>NUCLEOTIDE SEQUENCE [LARGE SCALE GENOMIC DNA]</scope>
    <source>
        <strain evidence="7">CGMCC 1.14993</strain>
    </source>
</reference>
<dbReference type="GO" id="GO:0016887">
    <property type="term" value="F:ATP hydrolysis activity"/>
    <property type="evidence" value="ECO:0007669"/>
    <property type="project" value="InterPro"/>
</dbReference>
<dbReference type="InterPro" id="IPR017871">
    <property type="entry name" value="ABC_transporter-like_CS"/>
</dbReference>
<evidence type="ECO:0000256" key="2">
    <source>
        <dbReference type="ARBA" id="ARBA00022448"/>
    </source>
</evidence>
<dbReference type="OrthoDB" id="9801987at2"/>
<evidence type="ECO:0000256" key="3">
    <source>
        <dbReference type="ARBA" id="ARBA00022741"/>
    </source>
</evidence>
<keyword evidence="7" id="KW-1185">Reference proteome</keyword>
<dbReference type="PROSITE" id="PS00211">
    <property type="entry name" value="ABC_TRANSPORTER_1"/>
    <property type="match status" value="1"/>
</dbReference>
<gene>
    <name evidence="6" type="ORF">GCM10007380_02370</name>
</gene>
<dbReference type="Gene3D" id="3.40.50.300">
    <property type="entry name" value="P-loop containing nucleotide triphosphate hydrolases"/>
    <property type="match status" value="1"/>
</dbReference>
<dbReference type="InterPro" id="IPR027417">
    <property type="entry name" value="P-loop_NTPase"/>
</dbReference>
<dbReference type="Pfam" id="PF13732">
    <property type="entry name" value="DrrA1-3_C"/>
    <property type="match status" value="1"/>
</dbReference>
<dbReference type="EMBL" id="BMHB01000001">
    <property type="protein sequence ID" value="GGI10353.1"/>
    <property type="molecule type" value="Genomic_DNA"/>
</dbReference>
<keyword evidence="2" id="KW-0813">Transport</keyword>
<dbReference type="GO" id="GO:0005524">
    <property type="term" value="F:ATP binding"/>
    <property type="evidence" value="ECO:0007669"/>
    <property type="project" value="UniProtKB-KW"/>
</dbReference>
<dbReference type="InterPro" id="IPR003439">
    <property type="entry name" value="ABC_transporter-like_ATP-bd"/>
</dbReference>
<feature type="domain" description="ABC transporter" evidence="5">
    <location>
        <begin position="3"/>
        <end position="229"/>
    </location>
</feature>
<evidence type="ECO:0000313" key="6">
    <source>
        <dbReference type="EMBL" id="GGI10353.1"/>
    </source>
</evidence>
<comment type="similarity">
    <text evidence="1">Belongs to the ABC transporter superfamily.</text>
</comment>
<dbReference type="Pfam" id="PF00005">
    <property type="entry name" value="ABC_tran"/>
    <property type="match status" value="1"/>
</dbReference>
<evidence type="ECO:0000313" key="7">
    <source>
        <dbReference type="Proteomes" id="UP000626244"/>
    </source>
</evidence>
<proteinExistence type="inferred from homology"/>